<feature type="transmembrane region" description="Helical" evidence="6">
    <location>
        <begin position="53"/>
        <end position="74"/>
    </location>
</feature>
<dbReference type="Pfam" id="PF03125">
    <property type="entry name" value="Sre"/>
    <property type="match status" value="1"/>
</dbReference>
<dbReference type="GO" id="GO:0007606">
    <property type="term" value="P:sensory perception of chemical stimulus"/>
    <property type="evidence" value="ECO:0007669"/>
    <property type="project" value="InterPro"/>
</dbReference>
<keyword evidence="3 6" id="KW-0812">Transmembrane</keyword>
<evidence type="ECO:0000256" key="4">
    <source>
        <dbReference type="ARBA" id="ARBA00022989"/>
    </source>
</evidence>
<feature type="transmembrane region" description="Helical" evidence="6">
    <location>
        <begin position="94"/>
        <end position="117"/>
    </location>
</feature>
<evidence type="ECO:0000256" key="5">
    <source>
        <dbReference type="ARBA" id="ARBA00023136"/>
    </source>
</evidence>
<protein>
    <recommendedName>
        <fullName evidence="7">G-protein coupled receptors family 1 profile domain-containing protein</fullName>
    </recommendedName>
</protein>
<sequence>MEPFLSMPLSTIGTISIVFRWIEVAVQMQGIVFAILFITIISRIHSIHTNLRIVISSFLISCLIAAIVRTISVIQELYIPLELLVPDVRTLLTLLRISAVYAAGFHPLLVAFERLLAVIRSRTYEKETNVVLLLILIILVWTFSYFVMFLPQFTAVSSMSVCLSFFPIYFFITTLIAYIRHSNLELWRRNRGVLQFSHSYQVRDNVETARWLFRFMTIFSILILTGWTSLIIHIYLLEKHSALIVIKSVGFVFDISIALLTTATTFVLYYYNNKVNIAVKRFRLHHVNVRSNNIVGLEGNQLTFNTKEEGVNYFQQYQMAWS</sequence>
<evidence type="ECO:0000256" key="6">
    <source>
        <dbReference type="SAM" id="Phobius"/>
    </source>
</evidence>
<dbReference type="Gene3D" id="1.20.1070.10">
    <property type="entry name" value="Rhodopsin 7-helix transmembrane proteins"/>
    <property type="match status" value="1"/>
</dbReference>
<dbReference type="InterPro" id="IPR052854">
    <property type="entry name" value="Serpentine_rcpt_epsilon"/>
</dbReference>
<dbReference type="InterPro" id="IPR017452">
    <property type="entry name" value="GPCR_Rhodpsn_7TM"/>
</dbReference>
<gene>
    <name evidence="8" type="ORF">KIN20_024748</name>
</gene>
<proteinExistence type="inferred from homology"/>
<keyword evidence="5 6" id="KW-0472">Membrane</keyword>
<accession>A0AAD5MYP3</accession>
<evidence type="ECO:0000313" key="8">
    <source>
        <dbReference type="EMBL" id="KAJ1364623.1"/>
    </source>
</evidence>
<dbReference type="EMBL" id="JAHQIW010005017">
    <property type="protein sequence ID" value="KAJ1364623.1"/>
    <property type="molecule type" value="Genomic_DNA"/>
</dbReference>
<feature type="transmembrane region" description="Helical" evidence="6">
    <location>
        <begin position="248"/>
        <end position="271"/>
    </location>
</feature>
<keyword evidence="4 6" id="KW-1133">Transmembrane helix</keyword>
<keyword evidence="9" id="KW-1185">Reference proteome</keyword>
<feature type="transmembrane region" description="Helical" evidence="6">
    <location>
        <begin position="129"/>
        <end position="150"/>
    </location>
</feature>
<dbReference type="PANTHER" id="PTHR47518:SF10">
    <property type="entry name" value="G PROTEIN-COUPLED RECEPTOR-RELATED"/>
    <property type="match status" value="1"/>
</dbReference>
<evidence type="ECO:0000256" key="1">
    <source>
        <dbReference type="ARBA" id="ARBA00004370"/>
    </source>
</evidence>
<feature type="transmembrane region" description="Helical" evidence="6">
    <location>
        <begin position="156"/>
        <end position="179"/>
    </location>
</feature>
<feature type="transmembrane region" description="Helical" evidence="6">
    <location>
        <begin position="20"/>
        <end position="41"/>
    </location>
</feature>
<evidence type="ECO:0000256" key="3">
    <source>
        <dbReference type="ARBA" id="ARBA00022692"/>
    </source>
</evidence>
<comment type="caution">
    <text evidence="8">The sequence shown here is derived from an EMBL/GenBank/DDBJ whole genome shotgun (WGS) entry which is preliminary data.</text>
</comment>
<dbReference type="GO" id="GO:0016020">
    <property type="term" value="C:membrane"/>
    <property type="evidence" value="ECO:0007669"/>
    <property type="project" value="UniProtKB-SubCell"/>
</dbReference>
<evidence type="ECO:0000313" key="9">
    <source>
        <dbReference type="Proteomes" id="UP001196413"/>
    </source>
</evidence>
<evidence type="ECO:0000256" key="2">
    <source>
        <dbReference type="ARBA" id="ARBA00006803"/>
    </source>
</evidence>
<dbReference type="PROSITE" id="PS50262">
    <property type="entry name" value="G_PROTEIN_RECEP_F1_2"/>
    <property type="match status" value="1"/>
</dbReference>
<organism evidence="8 9">
    <name type="scientific">Parelaphostrongylus tenuis</name>
    <name type="common">Meningeal worm</name>
    <dbReference type="NCBI Taxonomy" id="148309"/>
    <lineage>
        <taxon>Eukaryota</taxon>
        <taxon>Metazoa</taxon>
        <taxon>Ecdysozoa</taxon>
        <taxon>Nematoda</taxon>
        <taxon>Chromadorea</taxon>
        <taxon>Rhabditida</taxon>
        <taxon>Rhabditina</taxon>
        <taxon>Rhabditomorpha</taxon>
        <taxon>Strongyloidea</taxon>
        <taxon>Metastrongylidae</taxon>
        <taxon>Parelaphostrongylus</taxon>
    </lineage>
</organism>
<dbReference type="AlphaFoldDB" id="A0AAD5MYP3"/>
<comment type="subcellular location">
    <subcellularLocation>
        <location evidence="1">Membrane</location>
    </subcellularLocation>
</comment>
<dbReference type="InterPro" id="IPR004151">
    <property type="entry name" value="7TM_GPCR_serpentine_rcpt_Sre"/>
</dbReference>
<comment type="similarity">
    <text evidence="2">Belongs to the nematode receptor-like protein sre family.</text>
</comment>
<feature type="domain" description="G-protein coupled receptors family 1 profile" evidence="7">
    <location>
        <begin position="30"/>
        <end position="269"/>
    </location>
</feature>
<evidence type="ECO:0000259" key="7">
    <source>
        <dbReference type="PROSITE" id="PS50262"/>
    </source>
</evidence>
<reference evidence="8" key="1">
    <citation type="submission" date="2021-06" db="EMBL/GenBank/DDBJ databases">
        <title>Parelaphostrongylus tenuis whole genome reference sequence.</title>
        <authorList>
            <person name="Garwood T.J."/>
            <person name="Larsen P.A."/>
            <person name="Fountain-Jones N.M."/>
            <person name="Garbe J.R."/>
            <person name="Macchietto M.G."/>
            <person name="Kania S.A."/>
            <person name="Gerhold R.W."/>
            <person name="Richards J.E."/>
            <person name="Wolf T.M."/>
        </authorList>
    </citation>
    <scope>NUCLEOTIDE SEQUENCE</scope>
    <source>
        <strain evidence="8">MNPRO001-30</strain>
        <tissue evidence="8">Meninges</tissue>
    </source>
</reference>
<feature type="transmembrane region" description="Helical" evidence="6">
    <location>
        <begin position="211"/>
        <end position="236"/>
    </location>
</feature>
<dbReference type="Proteomes" id="UP001196413">
    <property type="component" value="Unassembled WGS sequence"/>
</dbReference>
<dbReference type="PANTHER" id="PTHR47518">
    <property type="entry name" value="SERPENTINE RECEPTOR CLASS EPSILON-13-RELATED"/>
    <property type="match status" value="1"/>
</dbReference>
<name>A0AAD5MYP3_PARTN</name>